<evidence type="ECO:0000256" key="2">
    <source>
        <dbReference type="ARBA" id="ARBA00005917"/>
    </source>
</evidence>
<sequence length="1287" mass="143719">MHIKQVIVSGFRSFRNQGEVEPFSSGHNAVVGRNGSGKSNFFDAIQFALLAPKFAVLRQEERSAMLHEGAGASVMSAFCEIVFDNSDGRLSVDGDEVVLRRTIGLKKDEFFLNRKRVNKNDVHSLLESAGFSKSNPYYIVQQGKVNALCMMTDEERLSLLKEVAGTTVYDEKRTDSLKQMGENENHRAKINEVITYIEARLSELESEKEELTAYQKVDRERRALEYTLYDKELRRAREALDELEHARSDDAEATNDLHESAMETTDQIRSIERQMKQSTAQLRRCTTDIESLDAELTATVTRRAQLELEVGELKTLASSDANSQKKMKVELGKVEKEIEAAKDKLKKTVQPAYEAARKNLAETTAKKDNAFEQIKNIYARQGRGAQFTSEAERDAFLKTTVSEMGDTMAEKNSAIAALEDSLAALSRSISTEEKTLKQQEQDVQKKQQILTKISQQLIDKTAERNQHAEDRRERWRAIEELADKIAEEKEAKARADSDLRKSMPRATAMGLNALDEIVEKEKIKGYYGSIVENFSLVDDKFRTAVEVAAGNALFHVIVDTDATAAKLMKKLEDNKLGRVTFMPLSKLRVPSKIDYPDSNDVVPIIKRCMKFNPDVKAAMTMVFGKKLLAKNMEAAAQWSKNFEMDAVTMDGDEVNSKGALKGGFVDANKSRLAAFDAVQKSKASLDKLEKDHKDLSQKAANVDQTITNLMTDMQKMEAKKANLQHVLEQTAKENAARRNRTETRQIQAEQQAEALPPMRSAAESLQLQIKRLEEEMGTKLSTTLTADERTTLNDLNATQKTLAEEIEKLSTNLDTAADARDKLQSLVRDNLTRRRMELQDSLAPAAVSTSSTTLGSEISERKERLENRLQDLTVAERAAEASEVRVSEAKAAANEAKEALNKFKTQLDELKGKELKGIQGLEEAAEVAERLLNKRSMCISKRELYMRKIQELGSLPSGELAAHAELSIKDLMKALDKCNKGIKKYSHVNKKAYDQYVNFSEQREALLIRKEELDTGAVKVQELVDSLDKQKDEAINRTFRGVSAHFKDVFKELIPEGSGELVMKTTMDEDEDEDEEGSSSTKSKNVEVSLFRGVQINVKFTKNGENFLMSQLSGGQKALVAMALIFAIQRCDPAPFYLFDELDQALDSTHRAAVAALIRRQAQNEENPTQFITSTFRPELVSVASRCYGISHQNKVSNIHMLTKKDALAFIANLMSEEEAVLDSSTVDRSTMSKANTSRVSIGAAGTDDEGESDDDENNTSNVSAKSKTGGKSRGGNNGRTSKRLRT</sequence>
<protein>
    <recommendedName>
        <fullName evidence="8">Structural maintenance of chromosomes protein</fullName>
    </recommendedName>
</protein>
<evidence type="ECO:0000256" key="7">
    <source>
        <dbReference type="ARBA" id="ARBA00023306"/>
    </source>
</evidence>
<feature type="region of interest" description="Disordered" evidence="10">
    <location>
        <begin position="1223"/>
        <end position="1287"/>
    </location>
</feature>
<dbReference type="FunFam" id="3.40.50.300:FF:000424">
    <property type="entry name" value="Structural maintenance of chromosomes 3"/>
    <property type="match status" value="1"/>
</dbReference>
<accession>A0A9W6ZZM9</accession>
<dbReference type="InterPro" id="IPR010935">
    <property type="entry name" value="SMC_hinge"/>
</dbReference>
<feature type="domain" description="SMC hinge" evidence="11">
    <location>
        <begin position="524"/>
        <end position="639"/>
    </location>
</feature>
<dbReference type="GO" id="GO:0005524">
    <property type="term" value="F:ATP binding"/>
    <property type="evidence" value="ECO:0007669"/>
    <property type="project" value="InterPro"/>
</dbReference>
<keyword evidence="4" id="KW-0498">Mitosis</keyword>
<comment type="caution">
    <text evidence="12">The sequence shown here is derived from an EMBL/GenBank/DDBJ whole genome shotgun (WGS) entry which is preliminary data.</text>
</comment>
<gene>
    <name evidence="12" type="ORF">TL16_g03237</name>
</gene>
<dbReference type="GO" id="GO:0051276">
    <property type="term" value="P:chromosome organization"/>
    <property type="evidence" value="ECO:0007669"/>
    <property type="project" value="InterPro"/>
</dbReference>
<evidence type="ECO:0000256" key="4">
    <source>
        <dbReference type="ARBA" id="ARBA00022776"/>
    </source>
</evidence>
<dbReference type="SMART" id="SM00968">
    <property type="entry name" value="SMC_hinge"/>
    <property type="match status" value="1"/>
</dbReference>
<name>A0A9W6ZZM9_9STRA</name>
<dbReference type="PIRSF" id="PIRSF005719">
    <property type="entry name" value="SMC"/>
    <property type="match status" value="1"/>
</dbReference>
<keyword evidence="7" id="KW-0131">Cell cycle</keyword>
<dbReference type="Gene3D" id="1.20.1060.20">
    <property type="match status" value="1"/>
</dbReference>
<evidence type="ECO:0000256" key="9">
    <source>
        <dbReference type="SAM" id="Coils"/>
    </source>
</evidence>
<keyword evidence="5 9" id="KW-0175">Coiled coil</keyword>
<dbReference type="CDD" id="cd03272">
    <property type="entry name" value="ABC_SMC3_euk"/>
    <property type="match status" value="1"/>
</dbReference>
<feature type="coiled-coil region" evidence="9">
    <location>
        <begin position="408"/>
        <end position="498"/>
    </location>
</feature>
<dbReference type="Gene3D" id="3.30.70.1620">
    <property type="match status" value="1"/>
</dbReference>
<comment type="subcellular location">
    <subcellularLocation>
        <location evidence="1 8">Nucleus</location>
    </subcellularLocation>
</comment>
<feature type="compositionally biased region" description="Acidic residues" evidence="10">
    <location>
        <begin position="1247"/>
        <end position="1258"/>
    </location>
</feature>
<evidence type="ECO:0000256" key="5">
    <source>
        <dbReference type="ARBA" id="ARBA00023054"/>
    </source>
</evidence>
<dbReference type="Pfam" id="PF06470">
    <property type="entry name" value="SMC_hinge"/>
    <property type="match status" value="1"/>
</dbReference>
<dbReference type="InterPro" id="IPR003395">
    <property type="entry name" value="RecF/RecN/SMC_N"/>
</dbReference>
<dbReference type="PANTHER" id="PTHR43977">
    <property type="entry name" value="STRUCTURAL MAINTENANCE OF CHROMOSOMES PROTEIN 3"/>
    <property type="match status" value="1"/>
</dbReference>
<dbReference type="InterPro" id="IPR036277">
    <property type="entry name" value="SMC_hinge_sf"/>
</dbReference>
<evidence type="ECO:0000313" key="13">
    <source>
        <dbReference type="Proteomes" id="UP001162640"/>
    </source>
</evidence>
<feature type="coiled-coil region" evidence="9">
    <location>
        <begin position="226"/>
        <end position="373"/>
    </location>
</feature>
<dbReference type="GO" id="GO:0005634">
    <property type="term" value="C:nucleus"/>
    <property type="evidence" value="ECO:0007669"/>
    <property type="project" value="UniProtKB-SubCell"/>
</dbReference>
<evidence type="ECO:0000256" key="10">
    <source>
        <dbReference type="SAM" id="MobiDB-lite"/>
    </source>
</evidence>
<evidence type="ECO:0000256" key="6">
    <source>
        <dbReference type="ARBA" id="ARBA00023242"/>
    </source>
</evidence>
<dbReference type="InterPro" id="IPR041741">
    <property type="entry name" value="SMC3_ABC_euk"/>
</dbReference>
<dbReference type="Proteomes" id="UP001162640">
    <property type="component" value="Unassembled WGS sequence"/>
</dbReference>
<evidence type="ECO:0000256" key="1">
    <source>
        <dbReference type="ARBA" id="ARBA00004123"/>
    </source>
</evidence>
<organism evidence="12 13">
    <name type="scientific">Triparma laevis f. inornata</name>
    <dbReference type="NCBI Taxonomy" id="1714386"/>
    <lineage>
        <taxon>Eukaryota</taxon>
        <taxon>Sar</taxon>
        <taxon>Stramenopiles</taxon>
        <taxon>Ochrophyta</taxon>
        <taxon>Bolidophyceae</taxon>
        <taxon>Parmales</taxon>
        <taxon>Triparmaceae</taxon>
        <taxon>Triparma</taxon>
    </lineage>
</organism>
<dbReference type="GO" id="GO:0005694">
    <property type="term" value="C:chromosome"/>
    <property type="evidence" value="ECO:0007669"/>
    <property type="project" value="InterPro"/>
</dbReference>
<keyword evidence="6 8" id="KW-0539">Nucleus</keyword>
<dbReference type="InterPro" id="IPR024704">
    <property type="entry name" value="SMC"/>
</dbReference>
<reference evidence="13" key="1">
    <citation type="journal article" date="2023" name="Commun. Biol.">
        <title>Genome analysis of Parmales, the sister group of diatoms, reveals the evolutionary specialization of diatoms from phago-mixotrophs to photoautotrophs.</title>
        <authorList>
            <person name="Ban H."/>
            <person name="Sato S."/>
            <person name="Yoshikawa S."/>
            <person name="Yamada K."/>
            <person name="Nakamura Y."/>
            <person name="Ichinomiya M."/>
            <person name="Sato N."/>
            <person name="Blanc-Mathieu R."/>
            <person name="Endo H."/>
            <person name="Kuwata A."/>
            <person name="Ogata H."/>
        </authorList>
    </citation>
    <scope>NUCLEOTIDE SEQUENCE [LARGE SCALE GENOMIC DNA]</scope>
</reference>
<evidence type="ECO:0000256" key="8">
    <source>
        <dbReference type="PIRNR" id="PIRNR005719"/>
    </source>
</evidence>
<feature type="coiled-coil region" evidence="9">
    <location>
        <begin position="855"/>
        <end position="913"/>
    </location>
</feature>
<feature type="coiled-coil region" evidence="9">
    <location>
        <begin position="678"/>
        <end position="826"/>
    </location>
</feature>
<dbReference type="Pfam" id="PF02463">
    <property type="entry name" value="SMC_N"/>
    <property type="match status" value="1"/>
</dbReference>
<evidence type="ECO:0000259" key="11">
    <source>
        <dbReference type="SMART" id="SM00968"/>
    </source>
</evidence>
<dbReference type="SUPFAM" id="SSF52540">
    <property type="entry name" value="P-loop containing nucleoside triphosphate hydrolases"/>
    <property type="match status" value="2"/>
</dbReference>
<comment type="similarity">
    <text evidence="2">Belongs to the SMC family. SMC3 subfamily.</text>
</comment>
<dbReference type="InterPro" id="IPR027417">
    <property type="entry name" value="P-loop_NTPase"/>
</dbReference>
<evidence type="ECO:0000313" key="12">
    <source>
        <dbReference type="EMBL" id="GMH61351.1"/>
    </source>
</evidence>
<dbReference type="EMBL" id="BLQM01000084">
    <property type="protein sequence ID" value="GMH61351.1"/>
    <property type="molecule type" value="Genomic_DNA"/>
</dbReference>
<dbReference type="GO" id="GO:0016887">
    <property type="term" value="F:ATP hydrolysis activity"/>
    <property type="evidence" value="ECO:0007669"/>
    <property type="project" value="InterPro"/>
</dbReference>
<dbReference type="SUPFAM" id="SSF75553">
    <property type="entry name" value="Smc hinge domain"/>
    <property type="match status" value="1"/>
</dbReference>
<feature type="compositionally biased region" description="Polar residues" evidence="10">
    <location>
        <begin position="1223"/>
        <end position="1240"/>
    </location>
</feature>
<dbReference type="Gene3D" id="3.40.50.300">
    <property type="entry name" value="P-loop containing nucleotide triphosphate hydrolases"/>
    <property type="match status" value="2"/>
</dbReference>
<dbReference type="GO" id="GO:0051301">
    <property type="term" value="P:cell division"/>
    <property type="evidence" value="ECO:0007669"/>
    <property type="project" value="UniProtKB-KW"/>
</dbReference>
<evidence type="ECO:0000256" key="3">
    <source>
        <dbReference type="ARBA" id="ARBA00022618"/>
    </source>
</evidence>
<proteinExistence type="inferred from homology"/>
<keyword evidence="3" id="KW-0132">Cell division</keyword>